<comment type="caution">
    <text evidence="1">The sequence shown here is derived from an EMBL/GenBank/DDBJ whole genome shotgun (WGS) entry which is preliminary data.</text>
</comment>
<accession>A0ACB8ZT46</accession>
<evidence type="ECO:0000313" key="1">
    <source>
        <dbReference type="EMBL" id="KAI3700511.1"/>
    </source>
</evidence>
<name>A0ACB8ZT46_CICIN</name>
<reference evidence="1 2" key="2">
    <citation type="journal article" date="2022" name="Mol. Ecol. Resour.">
        <title>The genomes of chicory, endive, great burdock and yacon provide insights into Asteraceae paleo-polyploidization history and plant inulin production.</title>
        <authorList>
            <person name="Fan W."/>
            <person name="Wang S."/>
            <person name="Wang H."/>
            <person name="Wang A."/>
            <person name="Jiang F."/>
            <person name="Liu H."/>
            <person name="Zhao H."/>
            <person name="Xu D."/>
            <person name="Zhang Y."/>
        </authorList>
    </citation>
    <scope>NUCLEOTIDE SEQUENCE [LARGE SCALE GENOMIC DNA]</scope>
    <source>
        <strain evidence="2">cv. Punajuju</strain>
        <tissue evidence="1">Leaves</tissue>
    </source>
</reference>
<keyword evidence="2" id="KW-1185">Reference proteome</keyword>
<evidence type="ECO:0000313" key="2">
    <source>
        <dbReference type="Proteomes" id="UP001055811"/>
    </source>
</evidence>
<dbReference type="EMBL" id="CM042016">
    <property type="protein sequence ID" value="KAI3700511.1"/>
    <property type="molecule type" value="Genomic_DNA"/>
</dbReference>
<sequence>MLQNQSYNNHFATFSNLLHKVPKGLSLSNLCAVDAKSLVLSLRTPIPLRFCSLLLGFSIRLLWIISV</sequence>
<dbReference type="Proteomes" id="UP001055811">
    <property type="component" value="Linkage Group LG08"/>
</dbReference>
<protein>
    <submittedName>
        <fullName evidence="1">Uncharacterized protein</fullName>
    </submittedName>
</protein>
<gene>
    <name evidence="1" type="ORF">L2E82_45141</name>
</gene>
<reference evidence="2" key="1">
    <citation type="journal article" date="2022" name="Mol. Ecol. Resour.">
        <title>The genomes of chicory, endive, great burdock and yacon provide insights into Asteraceae palaeo-polyploidization history and plant inulin production.</title>
        <authorList>
            <person name="Fan W."/>
            <person name="Wang S."/>
            <person name="Wang H."/>
            <person name="Wang A."/>
            <person name="Jiang F."/>
            <person name="Liu H."/>
            <person name="Zhao H."/>
            <person name="Xu D."/>
            <person name="Zhang Y."/>
        </authorList>
    </citation>
    <scope>NUCLEOTIDE SEQUENCE [LARGE SCALE GENOMIC DNA]</scope>
    <source>
        <strain evidence="2">cv. Punajuju</strain>
    </source>
</reference>
<proteinExistence type="predicted"/>
<organism evidence="1 2">
    <name type="scientific">Cichorium intybus</name>
    <name type="common">Chicory</name>
    <dbReference type="NCBI Taxonomy" id="13427"/>
    <lineage>
        <taxon>Eukaryota</taxon>
        <taxon>Viridiplantae</taxon>
        <taxon>Streptophyta</taxon>
        <taxon>Embryophyta</taxon>
        <taxon>Tracheophyta</taxon>
        <taxon>Spermatophyta</taxon>
        <taxon>Magnoliopsida</taxon>
        <taxon>eudicotyledons</taxon>
        <taxon>Gunneridae</taxon>
        <taxon>Pentapetalae</taxon>
        <taxon>asterids</taxon>
        <taxon>campanulids</taxon>
        <taxon>Asterales</taxon>
        <taxon>Asteraceae</taxon>
        <taxon>Cichorioideae</taxon>
        <taxon>Cichorieae</taxon>
        <taxon>Cichoriinae</taxon>
        <taxon>Cichorium</taxon>
    </lineage>
</organism>